<evidence type="ECO:0000313" key="3">
    <source>
        <dbReference type="Proteomes" id="UP000035540"/>
    </source>
</evidence>
<dbReference type="PATRIC" id="fig|136857.5.peg.261"/>
<dbReference type="GO" id="GO:0003887">
    <property type="term" value="F:DNA-directed DNA polymerase activity"/>
    <property type="evidence" value="ECO:0007669"/>
    <property type="project" value="UniProtKB-EC"/>
</dbReference>
<dbReference type="GO" id="GO:0006261">
    <property type="term" value="P:DNA-templated DNA replication"/>
    <property type="evidence" value="ECO:0007669"/>
    <property type="project" value="TreeGrafter"/>
</dbReference>
<dbReference type="InterPro" id="IPR050238">
    <property type="entry name" value="DNA_Rep/Repair_Clamp_Loader"/>
</dbReference>
<dbReference type="InterPro" id="IPR027417">
    <property type="entry name" value="P-loop_NTPase"/>
</dbReference>
<keyword evidence="2" id="KW-0548">Nucleotidyltransferase</keyword>
<evidence type="ECO:0000313" key="2">
    <source>
        <dbReference type="EMBL" id="AKK07727.1"/>
    </source>
</evidence>
<dbReference type="SUPFAM" id="SSF52540">
    <property type="entry name" value="P-loop containing nucleoside triphosphate hydrolases"/>
    <property type="match status" value="1"/>
</dbReference>
<feature type="coiled-coil region" evidence="1">
    <location>
        <begin position="258"/>
        <end position="286"/>
    </location>
</feature>
<dbReference type="KEGG" id="cted:CTEST_01330"/>
<sequence>MTSSPSSVADRLADTPGVRNTVLQAAAAARSKARGDVADLGHAMAHSWVITGPPGSGRSNAAVAFAAALVCTDPTELGCGRCQACRDVFADAHTDVVHIVPTELSISIESMRRVRQEAARMPTTSPWRIIIIEDADRLSEPAADALLKTVEEPPEHTVILMCAPSIDPHDFSPTLRSRCRHLYIPFPSVDEIVRILTTDTGASLDDAHLAAVTSLRHIGRARRLVTDPNNQKRRASILNLSELIFHHDEAFKASLQFIRAVEKQVKEELDEENALELAELERALGKGGRGKGTQRALDGSASMIKDLEKKQKARKTRRIRDPLDLALVDLTGLYRDALMIRTEADVPLTHPDFEPLARDIASQVSDTGLVACMDAIAACRDHIHTNVTPVIAFDGMIGRIRQACQVS</sequence>
<dbReference type="AlphaFoldDB" id="A0A0G3H9C7"/>
<dbReference type="PANTHER" id="PTHR11669:SF8">
    <property type="entry name" value="DNA POLYMERASE III SUBUNIT DELTA"/>
    <property type="match status" value="1"/>
</dbReference>
<reference evidence="3" key="2">
    <citation type="submission" date="2015-05" db="EMBL/GenBank/DDBJ databases">
        <title>Complete genome sequence of Corynebacterium testudinoris DSM 44614, recovered from necrotic lesions in the mouth of a tortoise.</title>
        <authorList>
            <person name="Ruckert C."/>
            <person name="Albersmeier A."/>
            <person name="Winkler A."/>
            <person name="Tauch A."/>
        </authorList>
    </citation>
    <scope>NUCLEOTIDE SEQUENCE [LARGE SCALE GENOMIC DNA]</scope>
    <source>
        <strain evidence="3">DSM 44614</strain>
    </source>
</reference>
<evidence type="ECO:0000256" key="1">
    <source>
        <dbReference type="SAM" id="Coils"/>
    </source>
</evidence>
<dbReference type="STRING" id="136857.CTEST_01330"/>
<dbReference type="EMBL" id="CP011545">
    <property type="protein sequence ID" value="AKK07727.1"/>
    <property type="molecule type" value="Genomic_DNA"/>
</dbReference>
<name>A0A0G3H9C7_9CORY</name>
<dbReference type="Proteomes" id="UP000035540">
    <property type="component" value="Chromosome"/>
</dbReference>
<keyword evidence="1" id="KW-0175">Coiled coil</keyword>
<proteinExistence type="predicted"/>
<keyword evidence="2" id="KW-0808">Transferase</keyword>
<accession>A0A0G3H9C7</accession>
<dbReference type="NCBIfam" id="NF005926">
    <property type="entry name" value="PRK07940.1"/>
    <property type="match status" value="1"/>
</dbReference>
<dbReference type="EC" id="2.7.7.7" evidence="2"/>
<protein>
    <submittedName>
        <fullName evidence="2">DNA polymerase III, delta subunit</fullName>
        <ecNumber evidence="2">2.7.7.7</ecNumber>
    </submittedName>
</protein>
<dbReference type="Pfam" id="PF13177">
    <property type="entry name" value="DNA_pol3_delta2"/>
    <property type="match status" value="1"/>
</dbReference>
<dbReference type="PANTHER" id="PTHR11669">
    <property type="entry name" value="REPLICATION FACTOR C / DNA POLYMERASE III GAMMA-TAU SUBUNIT"/>
    <property type="match status" value="1"/>
</dbReference>
<dbReference type="Gene3D" id="3.40.50.300">
    <property type="entry name" value="P-loop containing nucleotide triphosphate hydrolases"/>
    <property type="match status" value="1"/>
</dbReference>
<keyword evidence="3" id="KW-1185">Reference proteome</keyword>
<organism evidence="2 3">
    <name type="scientific">Corynebacterium testudinoris</name>
    <dbReference type="NCBI Taxonomy" id="136857"/>
    <lineage>
        <taxon>Bacteria</taxon>
        <taxon>Bacillati</taxon>
        <taxon>Actinomycetota</taxon>
        <taxon>Actinomycetes</taxon>
        <taxon>Mycobacteriales</taxon>
        <taxon>Corynebacteriaceae</taxon>
        <taxon>Corynebacterium</taxon>
    </lineage>
</organism>
<dbReference type="RefSeq" id="WP_144413193.1">
    <property type="nucleotide sequence ID" value="NZ_CP011545.1"/>
</dbReference>
<gene>
    <name evidence="2" type="primary">holB</name>
    <name evidence="2" type="ORF">CTEST_01330</name>
</gene>
<reference evidence="2 3" key="1">
    <citation type="journal article" date="2015" name="Genome Announc.">
        <title>Complete Genome Sequence of the Type Strain Corynebacterium testudinoris DSM 44614, Recovered from Necrotic Lesions in the Mouth of a Tortoise.</title>
        <authorList>
            <person name="Ruckert C."/>
            <person name="Kriete M."/>
            <person name="Jaenicke S."/>
            <person name="Winkler A."/>
            <person name="Tauch A."/>
        </authorList>
    </citation>
    <scope>NUCLEOTIDE SEQUENCE [LARGE SCALE GENOMIC DNA]</scope>
    <source>
        <strain evidence="2 3">DSM 44614</strain>
    </source>
</reference>
<dbReference type="OrthoDB" id="9809531at2"/>